<dbReference type="EMBL" id="WWCP01000015">
    <property type="protein sequence ID" value="MYM82993.1"/>
    <property type="molecule type" value="Genomic_DNA"/>
</dbReference>
<dbReference type="PANTHER" id="PTHR45982">
    <property type="entry name" value="REGULATOR OF CHROMOSOME CONDENSATION"/>
    <property type="match status" value="1"/>
</dbReference>
<organism evidence="2 3">
    <name type="scientific">Duganella lactea</name>
    <dbReference type="NCBI Taxonomy" id="2692173"/>
    <lineage>
        <taxon>Bacteria</taxon>
        <taxon>Pseudomonadati</taxon>
        <taxon>Pseudomonadota</taxon>
        <taxon>Betaproteobacteria</taxon>
        <taxon>Burkholderiales</taxon>
        <taxon>Oxalobacteraceae</taxon>
        <taxon>Telluria group</taxon>
        <taxon>Duganella</taxon>
    </lineage>
</organism>
<evidence type="ECO:0000313" key="3">
    <source>
        <dbReference type="Proteomes" id="UP000474565"/>
    </source>
</evidence>
<protein>
    <recommendedName>
        <fullName evidence="4">RCC1 repeat-containing protein</fullName>
    </recommendedName>
</protein>
<accession>A0A6L8MJ89</accession>
<evidence type="ECO:0000256" key="1">
    <source>
        <dbReference type="SAM" id="SignalP"/>
    </source>
</evidence>
<dbReference type="PANTHER" id="PTHR45982:SF1">
    <property type="entry name" value="REGULATOR OF CHROMOSOME CONDENSATION"/>
    <property type="match status" value="1"/>
</dbReference>
<comment type="caution">
    <text evidence="2">The sequence shown here is derived from an EMBL/GenBank/DDBJ whole genome shotgun (WGS) entry which is preliminary data.</text>
</comment>
<sequence>MRFLKRFDRKIKLHLILCLQAMVVFFVIFSSSLSHAAVATAVGAGTAHSCAALATGGAKCWGGNSYGELGNSISGTSTTPVTVEGLEQYQIVAIDGGAFFTCALTSTGMVFCWGINDQRQLGTRAVASSRKPLQVQIPTGAAKALTVGSNHACVIDNYGNVYCWGTNLGGQLNRNTSIPKSETPLYAAGMNDVVAIKAYSSVTCYTDIAGGAKCFGNNKYGGPRKTGPAVA</sequence>
<gene>
    <name evidence="2" type="ORF">GTP44_13630</name>
</gene>
<dbReference type="PROSITE" id="PS50012">
    <property type="entry name" value="RCC1_3"/>
    <property type="match status" value="2"/>
</dbReference>
<dbReference type="Gene3D" id="2.130.10.30">
    <property type="entry name" value="Regulator of chromosome condensation 1/beta-lactamase-inhibitor protein II"/>
    <property type="match status" value="1"/>
</dbReference>
<evidence type="ECO:0000313" key="2">
    <source>
        <dbReference type="EMBL" id="MYM82993.1"/>
    </source>
</evidence>
<proteinExistence type="predicted"/>
<dbReference type="InterPro" id="IPR009091">
    <property type="entry name" value="RCC1/BLIP-II"/>
</dbReference>
<feature type="signal peptide" evidence="1">
    <location>
        <begin position="1"/>
        <end position="36"/>
    </location>
</feature>
<dbReference type="GO" id="GO:0005085">
    <property type="term" value="F:guanyl-nucleotide exchange factor activity"/>
    <property type="evidence" value="ECO:0007669"/>
    <property type="project" value="TreeGrafter"/>
</dbReference>
<dbReference type="SUPFAM" id="SSF50985">
    <property type="entry name" value="RCC1/BLIP-II"/>
    <property type="match status" value="1"/>
</dbReference>
<dbReference type="AlphaFoldDB" id="A0A6L8MJ89"/>
<dbReference type="InterPro" id="IPR000408">
    <property type="entry name" value="Reg_chr_condens"/>
</dbReference>
<name>A0A6L8MJ89_9BURK</name>
<reference evidence="2 3" key="1">
    <citation type="submission" date="2019-12" db="EMBL/GenBank/DDBJ databases">
        <title>Novel species isolated from a subtropical stream in China.</title>
        <authorList>
            <person name="Lu H."/>
        </authorList>
    </citation>
    <scope>NUCLEOTIDE SEQUENCE [LARGE SCALE GENOMIC DNA]</scope>
    <source>
        <strain evidence="2 3">FT50W</strain>
    </source>
</reference>
<keyword evidence="1" id="KW-0732">Signal</keyword>
<dbReference type="InterPro" id="IPR051553">
    <property type="entry name" value="Ran_GTPase-activating"/>
</dbReference>
<evidence type="ECO:0008006" key="4">
    <source>
        <dbReference type="Google" id="ProtNLM"/>
    </source>
</evidence>
<dbReference type="GO" id="GO:0005737">
    <property type="term" value="C:cytoplasm"/>
    <property type="evidence" value="ECO:0007669"/>
    <property type="project" value="TreeGrafter"/>
</dbReference>
<dbReference type="Pfam" id="PF13540">
    <property type="entry name" value="RCC1_2"/>
    <property type="match status" value="3"/>
</dbReference>
<feature type="chain" id="PRO_5026733515" description="RCC1 repeat-containing protein" evidence="1">
    <location>
        <begin position="37"/>
        <end position="231"/>
    </location>
</feature>
<dbReference type="Proteomes" id="UP000474565">
    <property type="component" value="Unassembled WGS sequence"/>
</dbReference>